<dbReference type="eggNOG" id="ENOG5032HCY">
    <property type="taxonomic scope" value="Bacteria"/>
</dbReference>
<dbReference type="OrthoDB" id="2184100at2"/>
<proteinExistence type="predicted"/>
<protein>
    <submittedName>
        <fullName evidence="1">Uncharacterized protein</fullName>
    </submittedName>
</protein>
<dbReference type="STRING" id="44009.RV01_GL000459"/>
<gene>
    <name evidence="1" type="ORF">OMK_02147</name>
</gene>
<organism evidence="1 2">
    <name type="scientific">Enterococcus dispar ATCC 51266</name>
    <dbReference type="NCBI Taxonomy" id="1139219"/>
    <lineage>
        <taxon>Bacteria</taxon>
        <taxon>Bacillati</taxon>
        <taxon>Bacillota</taxon>
        <taxon>Bacilli</taxon>
        <taxon>Lactobacillales</taxon>
        <taxon>Enterococcaceae</taxon>
        <taxon>Enterococcus</taxon>
    </lineage>
</organism>
<evidence type="ECO:0000313" key="1">
    <source>
        <dbReference type="EMBL" id="EOT39810.1"/>
    </source>
</evidence>
<reference evidence="1 2" key="1">
    <citation type="submission" date="2013-03" db="EMBL/GenBank/DDBJ databases">
        <title>The Genome Sequence of Enterococcus dispar ATCC_51266 (Illumina only assembly).</title>
        <authorList>
            <consortium name="The Broad Institute Genomics Platform"/>
            <consortium name="The Broad Institute Genome Sequencing Center for Infectious Disease"/>
            <person name="Earl A."/>
            <person name="Russ C."/>
            <person name="Gilmore M."/>
            <person name="Surin D."/>
            <person name="Walker B."/>
            <person name="Young S."/>
            <person name="Zeng Q."/>
            <person name="Gargeya S."/>
            <person name="Fitzgerald M."/>
            <person name="Haas B."/>
            <person name="Abouelleil A."/>
            <person name="Allen A.W."/>
            <person name="Alvarado L."/>
            <person name="Arachchi H.M."/>
            <person name="Berlin A.M."/>
            <person name="Chapman S.B."/>
            <person name="Gainer-Dewar J."/>
            <person name="Goldberg J."/>
            <person name="Griggs A."/>
            <person name="Gujja S."/>
            <person name="Hansen M."/>
            <person name="Howarth C."/>
            <person name="Imamovic A."/>
            <person name="Ireland A."/>
            <person name="Larimer J."/>
            <person name="McCowan C."/>
            <person name="Murphy C."/>
            <person name="Pearson M."/>
            <person name="Poon T.W."/>
            <person name="Priest M."/>
            <person name="Roberts A."/>
            <person name="Saif S."/>
            <person name="Shea T."/>
            <person name="Sisk P."/>
            <person name="Sykes S."/>
            <person name="Wortman J."/>
            <person name="Nusbaum C."/>
            <person name="Birren B."/>
        </authorList>
    </citation>
    <scope>NUCLEOTIDE SEQUENCE [LARGE SCALE GENOMIC DNA]</scope>
    <source>
        <strain evidence="1 2">ATCC 51266</strain>
    </source>
</reference>
<sequence>MAFFKKEPTKEEQLQQKLRTWLTQQAGQTISFTSLNECFYQNDFFMLHYFAESGFQADNKQSVLKGMVTKDVSQKLSRIKETDLNAELKTTTKEKSLLDGIITSEQNYFRLYVAPSPLKTGLLLLDKLPETKIFQGDKKTGTFVANSIHELLYLCYRFDLAQNLQLAVKNLSLEQLSPPSVTLPILTTLTAIAQNSIAEIDLQYLFTWVLQYSATITATSTLFSSYASAALPEEVLEKTEAIVKDLSTNFARSTTTLTENAIQDSLAISNQLLNQIPTLFQEANQKMTTLNEKLLNSDRDQTE</sequence>
<dbReference type="EMBL" id="AHYR01000010">
    <property type="protein sequence ID" value="EOT39810.1"/>
    <property type="molecule type" value="Genomic_DNA"/>
</dbReference>
<dbReference type="Proteomes" id="UP000014127">
    <property type="component" value="Unassembled WGS sequence"/>
</dbReference>
<dbReference type="HOGENOM" id="CLU_905332_0_0_9"/>
<evidence type="ECO:0000313" key="2">
    <source>
        <dbReference type="Proteomes" id="UP000014127"/>
    </source>
</evidence>
<name>S0KFV6_9ENTE</name>
<accession>S0KFV6</accession>
<dbReference type="PATRIC" id="fig|1139219.3.peg.2094"/>
<dbReference type="RefSeq" id="WP_016173285.1">
    <property type="nucleotide sequence ID" value="NZ_ASWK01000001.1"/>
</dbReference>
<comment type="caution">
    <text evidence="1">The sequence shown here is derived from an EMBL/GenBank/DDBJ whole genome shotgun (WGS) entry which is preliminary data.</text>
</comment>
<keyword evidence="2" id="KW-1185">Reference proteome</keyword>
<dbReference type="AlphaFoldDB" id="S0KFV6"/>